<evidence type="ECO:0008006" key="5">
    <source>
        <dbReference type="Google" id="ProtNLM"/>
    </source>
</evidence>
<organism evidence="3 4">
    <name type="scientific">Seminavis robusta</name>
    <dbReference type="NCBI Taxonomy" id="568900"/>
    <lineage>
        <taxon>Eukaryota</taxon>
        <taxon>Sar</taxon>
        <taxon>Stramenopiles</taxon>
        <taxon>Ochrophyta</taxon>
        <taxon>Bacillariophyta</taxon>
        <taxon>Bacillariophyceae</taxon>
        <taxon>Bacillariophycidae</taxon>
        <taxon>Naviculales</taxon>
        <taxon>Naviculaceae</taxon>
        <taxon>Seminavis</taxon>
    </lineage>
</organism>
<evidence type="ECO:0000256" key="2">
    <source>
        <dbReference type="SAM" id="Phobius"/>
    </source>
</evidence>
<dbReference type="AlphaFoldDB" id="A0A9N8HKW5"/>
<comment type="caution">
    <text evidence="3">The sequence shown here is derived from an EMBL/GenBank/DDBJ whole genome shotgun (WGS) entry which is preliminary data.</text>
</comment>
<keyword evidence="2" id="KW-0472">Membrane</keyword>
<reference evidence="3" key="1">
    <citation type="submission" date="2020-06" db="EMBL/GenBank/DDBJ databases">
        <authorList>
            <consortium name="Plant Systems Biology data submission"/>
        </authorList>
    </citation>
    <scope>NUCLEOTIDE SEQUENCE</scope>
    <source>
        <strain evidence="3">D6</strain>
    </source>
</reference>
<feature type="transmembrane region" description="Helical" evidence="2">
    <location>
        <begin position="284"/>
        <end position="309"/>
    </location>
</feature>
<protein>
    <recommendedName>
        <fullName evidence="5">Transmembrane protein</fullName>
    </recommendedName>
</protein>
<keyword evidence="2" id="KW-1133">Transmembrane helix</keyword>
<evidence type="ECO:0000256" key="1">
    <source>
        <dbReference type="SAM" id="MobiDB-lite"/>
    </source>
</evidence>
<feature type="region of interest" description="Disordered" evidence="1">
    <location>
        <begin position="153"/>
        <end position="178"/>
    </location>
</feature>
<evidence type="ECO:0000313" key="3">
    <source>
        <dbReference type="EMBL" id="CAB9518978.1"/>
    </source>
</evidence>
<evidence type="ECO:0000313" key="4">
    <source>
        <dbReference type="Proteomes" id="UP001153069"/>
    </source>
</evidence>
<dbReference type="Proteomes" id="UP001153069">
    <property type="component" value="Unassembled WGS sequence"/>
</dbReference>
<accession>A0A9N8HKW5</accession>
<keyword evidence="2" id="KW-0812">Transmembrane</keyword>
<gene>
    <name evidence="3" type="ORF">SEMRO_979_G227200.1</name>
</gene>
<name>A0A9N8HKW5_9STRA</name>
<proteinExistence type="predicted"/>
<feature type="region of interest" description="Disordered" evidence="1">
    <location>
        <begin position="1"/>
        <end position="30"/>
    </location>
</feature>
<feature type="transmembrane region" description="Helical" evidence="2">
    <location>
        <begin position="228"/>
        <end position="247"/>
    </location>
</feature>
<keyword evidence="4" id="KW-1185">Reference proteome</keyword>
<sequence length="315" mass="34233">MFALSSSLGESFSSRMDQSTKVQRASNEKTSTTECFTAASSYSDDDSASTSTTSIYHDTFMEDLTEEDDAQSCGGTILDSLSSKVVRQNVSASARLAAVLCRQQEQTNNSGRGRPQLHVLSGAKIPLSELATVPSDALSFTPTMAEVAMSGLKETKRTHSTRKEKQSSHYHPDENTVSESGTAFGIQNVQPERVACPFCYRERDLEWKLSKEKKQSQDFVASANQTRVILVATVVCFAMAFGAFFLGKAVSDRQAEKAMAQYVTQCETMVAVLSQKAQKEEDELYWRLVSAAFTAMVNAAAGPVANFVIGGGNNK</sequence>
<feature type="compositionally biased region" description="Polar residues" evidence="1">
    <location>
        <begin position="15"/>
        <end position="30"/>
    </location>
</feature>
<feature type="compositionally biased region" description="Low complexity" evidence="1">
    <location>
        <begin position="1"/>
        <end position="14"/>
    </location>
</feature>
<feature type="compositionally biased region" description="Basic and acidic residues" evidence="1">
    <location>
        <begin position="153"/>
        <end position="174"/>
    </location>
</feature>
<dbReference type="EMBL" id="CAICTM010000977">
    <property type="protein sequence ID" value="CAB9518978.1"/>
    <property type="molecule type" value="Genomic_DNA"/>
</dbReference>